<comment type="caution">
    <text evidence="2">The sequence shown here is derived from an EMBL/GenBank/DDBJ whole genome shotgun (WGS) entry which is preliminary data.</text>
</comment>
<dbReference type="InterPro" id="IPR031768">
    <property type="entry name" value="CBM60_xylan-bd"/>
</dbReference>
<organism evidence="2 3">
    <name type="scientific">Cereibacter johrii</name>
    <dbReference type="NCBI Taxonomy" id="445629"/>
    <lineage>
        <taxon>Bacteria</taxon>
        <taxon>Pseudomonadati</taxon>
        <taxon>Pseudomonadota</taxon>
        <taxon>Alphaproteobacteria</taxon>
        <taxon>Rhodobacterales</taxon>
        <taxon>Paracoccaceae</taxon>
        <taxon>Cereibacter</taxon>
    </lineage>
</organism>
<dbReference type="EMBL" id="PZZW01000010">
    <property type="protein sequence ID" value="PTM75860.1"/>
    <property type="molecule type" value="Genomic_DNA"/>
</dbReference>
<evidence type="ECO:0000313" key="3">
    <source>
        <dbReference type="Proteomes" id="UP000240800"/>
    </source>
</evidence>
<dbReference type="Gene3D" id="2.60.120.260">
    <property type="entry name" value="Galactose-binding domain-like"/>
    <property type="match status" value="1"/>
</dbReference>
<proteinExistence type="predicted"/>
<dbReference type="RefSeq" id="WP_280523309.1">
    <property type="nucleotide sequence ID" value="NZ_PZZW01000010.1"/>
</dbReference>
<keyword evidence="3" id="KW-1185">Reference proteome</keyword>
<evidence type="ECO:0000259" key="1">
    <source>
        <dbReference type="Pfam" id="PF16841"/>
    </source>
</evidence>
<protein>
    <submittedName>
        <fullName evidence="2">Xylan-binding protein with Ca-dependent carbohydrate-binding module</fullName>
    </submittedName>
</protein>
<evidence type="ECO:0000313" key="2">
    <source>
        <dbReference type="EMBL" id="PTM75860.1"/>
    </source>
</evidence>
<sequence>AGWKAIAGGRIEVWDAHRGVTATDGSQFVELDFHGARDGFFQDVDAATGEAHTLSFDLRARPGAPVSSQGVEVVWNDRVVATATPGADWGTFTTTVTGAAGTDRLIIREVASQGGDGLGALVDDFVLVRSEAPTDATAPDTLSVRVSGDAWQGDPAFALLVNGVMVAPSTVVTADRAAGEWQTLTFTGDWDLDGSDQVSVRFLEDSYAGPGRDRNLYVDEVRLNGEVNGADRTFLQTGTETWDF</sequence>
<accession>A0ABX5J401</accession>
<name>A0ABX5J401_9RHOB</name>
<feature type="non-terminal residue" evidence="2">
    <location>
        <position position="1"/>
    </location>
</feature>
<feature type="domain" description="Carbohydrate binding module xylan-binding" evidence="1">
    <location>
        <begin position="141"/>
        <end position="232"/>
    </location>
</feature>
<reference evidence="2 3" key="1">
    <citation type="submission" date="2018-04" db="EMBL/GenBank/DDBJ databases">
        <title>Genomic Encyclopedia of Type Strains, Phase III (KMG-III): the genomes of soil and plant-associated and newly described type strains.</title>
        <authorList>
            <person name="Whitman W."/>
        </authorList>
    </citation>
    <scope>NUCLEOTIDE SEQUENCE [LARGE SCALE GENOMIC DNA]</scope>
    <source>
        <strain evidence="2 3">JA192</strain>
    </source>
</reference>
<dbReference type="Proteomes" id="UP000240800">
    <property type="component" value="Unassembled WGS sequence"/>
</dbReference>
<gene>
    <name evidence="2" type="ORF">C8J29_11080</name>
</gene>
<dbReference type="Pfam" id="PF16841">
    <property type="entry name" value="CBM60"/>
    <property type="match status" value="1"/>
</dbReference>
<dbReference type="Gene3D" id="2.60.60.40">
    <property type="match status" value="1"/>
</dbReference>